<dbReference type="GO" id="GO:0005524">
    <property type="term" value="F:ATP binding"/>
    <property type="evidence" value="ECO:0007669"/>
    <property type="project" value="UniProtKB-KW"/>
</dbReference>
<dbReference type="GO" id="GO:0006826">
    <property type="term" value="P:iron ion transport"/>
    <property type="evidence" value="ECO:0007669"/>
    <property type="project" value="UniProtKB-KW"/>
</dbReference>
<evidence type="ECO:0000256" key="5">
    <source>
        <dbReference type="ARBA" id="ARBA00022496"/>
    </source>
</evidence>
<feature type="domain" description="ABC transporter" evidence="11">
    <location>
        <begin position="2"/>
        <end position="236"/>
    </location>
</feature>
<keyword evidence="8" id="KW-0408">Iron</keyword>
<organism evidence="12 13">
    <name type="scientific">Vibrio fortis</name>
    <dbReference type="NCBI Taxonomy" id="212667"/>
    <lineage>
        <taxon>Bacteria</taxon>
        <taxon>Pseudomonadati</taxon>
        <taxon>Pseudomonadota</taxon>
        <taxon>Gammaproteobacteria</taxon>
        <taxon>Vibrionales</taxon>
        <taxon>Vibrionaceae</taxon>
        <taxon>Vibrio</taxon>
    </lineage>
</organism>
<gene>
    <name evidence="12" type="ORF">F2Z80_17725</name>
</gene>
<comment type="subcellular location">
    <subcellularLocation>
        <location evidence="1">Cell membrane</location>
        <topology evidence="1">Peripheral membrane protein</topology>
    </subcellularLocation>
</comment>
<evidence type="ECO:0000256" key="3">
    <source>
        <dbReference type="ARBA" id="ARBA00022448"/>
    </source>
</evidence>
<dbReference type="Gene3D" id="3.40.50.300">
    <property type="entry name" value="P-loop containing nucleotide triphosphate hydrolases"/>
    <property type="match status" value="1"/>
</dbReference>
<dbReference type="Proteomes" id="UP000326687">
    <property type="component" value="Unassembled WGS sequence"/>
</dbReference>
<protein>
    <submittedName>
        <fullName evidence="12">ATP-binding cassette domain-containing protein</fullName>
    </submittedName>
</protein>
<proteinExistence type="inferred from homology"/>
<evidence type="ECO:0000256" key="9">
    <source>
        <dbReference type="ARBA" id="ARBA00023065"/>
    </source>
</evidence>
<keyword evidence="5" id="KW-0410">Iron transport</keyword>
<evidence type="ECO:0000256" key="10">
    <source>
        <dbReference type="ARBA" id="ARBA00023136"/>
    </source>
</evidence>
<dbReference type="SUPFAM" id="SSF52540">
    <property type="entry name" value="P-loop containing nucleoside triphosphate hydrolases"/>
    <property type="match status" value="1"/>
</dbReference>
<dbReference type="InterPro" id="IPR003593">
    <property type="entry name" value="AAA+_ATPase"/>
</dbReference>
<keyword evidence="4" id="KW-1003">Cell membrane</keyword>
<dbReference type="PROSITE" id="PS50893">
    <property type="entry name" value="ABC_TRANSPORTER_2"/>
    <property type="match status" value="1"/>
</dbReference>
<accession>A0A5N3S2S6</accession>
<sequence>MIKLTGLSKKYGKITVVDDASALFPKGEVTSIIGPNGAGKSTLLSMASRLTDSDAGEVLIGDKLLAEWDTKELAKHLAVLRQSNNINMRFTVRELVCFGRFPHSQGRMQDNDHKVVDTALEHLGITDIQDKYLDQLSGGQRQMAFIAMVVAQDTDYVFLDEPLNNLDIKHSVEIMQTLRRLAHEFNKAVVIVIHDINFASSYSDNIVAMKRGQVIKAGKVDEVVDKEIMESIYEIPFEIREFDGVKICMYYSGR</sequence>
<dbReference type="InterPro" id="IPR017871">
    <property type="entry name" value="ABC_transporter-like_CS"/>
</dbReference>
<dbReference type="SMART" id="SM00382">
    <property type="entry name" value="AAA"/>
    <property type="match status" value="1"/>
</dbReference>
<dbReference type="InterPro" id="IPR051535">
    <property type="entry name" value="Siderophore_ABC-ATPase"/>
</dbReference>
<keyword evidence="10" id="KW-0472">Membrane</keyword>
<dbReference type="InterPro" id="IPR027417">
    <property type="entry name" value="P-loop_NTPase"/>
</dbReference>
<dbReference type="InterPro" id="IPR003439">
    <property type="entry name" value="ABC_transporter-like_ATP-bd"/>
</dbReference>
<evidence type="ECO:0000256" key="2">
    <source>
        <dbReference type="ARBA" id="ARBA00005417"/>
    </source>
</evidence>
<keyword evidence="6" id="KW-0547">Nucleotide-binding</keyword>
<name>A0A5N3S2S6_9VIBR</name>
<dbReference type="GO" id="GO:0005886">
    <property type="term" value="C:plasma membrane"/>
    <property type="evidence" value="ECO:0007669"/>
    <property type="project" value="UniProtKB-SubCell"/>
</dbReference>
<evidence type="ECO:0000313" key="12">
    <source>
        <dbReference type="EMBL" id="KAB0300929.1"/>
    </source>
</evidence>
<evidence type="ECO:0000256" key="7">
    <source>
        <dbReference type="ARBA" id="ARBA00022840"/>
    </source>
</evidence>
<dbReference type="AlphaFoldDB" id="A0A5N3S2S6"/>
<comment type="caution">
    <text evidence="12">The sequence shown here is derived from an EMBL/GenBank/DDBJ whole genome shotgun (WGS) entry which is preliminary data.</text>
</comment>
<dbReference type="RefSeq" id="WP_150896612.1">
    <property type="nucleotide sequence ID" value="NZ_VXDD01000003.1"/>
</dbReference>
<dbReference type="GO" id="GO:0016887">
    <property type="term" value="F:ATP hydrolysis activity"/>
    <property type="evidence" value="ECO:0007669"/>
    <property type="project" value="InterPro"/>
</dbReference>
<evidence type="ECO:0000256" key="8">
    <source>
        <dbReference type="ARBA" id="ARBA00023004"/>
    </source>
</evidence>
<dbReference type="CDD" id="cd03214">
    <property type="entry name" value="ABC_Iron-Siderophores_B12_Hemin"/>
    <property type="match status" value="1"/>
</dbReference>
<dbReference type="PANTHER" id="PTHR42771">
    <property type="entry name" value="IRON(3+)-HYDROXAMATE IMPORT ATP-BINDING PROTEIN FHUC"/>
    <property type="match status" value="1"/>
</dbReference>
<evidence type="ECO:0000256" key="6">
    <source>
        <dbReference type="ARBA" id="ARBA00022741"/>
    </source>
</evidence>
<evidence type="ECO:0000256" key="4">
    <source>
        <dbReference type="ARBA" id="ARBA00022475"/>
    </source>
</evidence>
<dbReference type="PANTHER" id="PTHR42771:SF3">
    <property type="entry name" value="PETROBACTIN IMPORT ATP-BINDING PROTEIN YCLP"/>
    <property type="match status" value="1"/>
</dbReference>
<dbReference type="PROSITE" id="PS00211">
    <property type="entry name" value="ABC_TRANSPORTER_1"/>
    <property type="match status" value="1"/>
</dbReference>
<keyword evidence="9" id="KW-0406">Ion transport</keyword>
<evidence type="ECO:0000313" key="13">
    <source>
        <dbReference type="Proteomes" id="UP000326687"/>
    </source>
</evidence>
<reference evidence="12 13" key="1">
    <citation type="submission" date="2019-09" db="EMBL/GenBank/DDBJ databases">
        <title>Vibrio Fortis S7-72.</title>
        <authorList>
            <person name="Das S.K."/>
        </authorList>
    </citation>
    <scope>NUCLEOTIDE SEQUENCE [LARGE SCALE GENOMIC DNA]</scope>
    <source>
        <strain evidence="12 13">S7-72</strain>
    </source>
</reference>
<comment type="similarity">
    <text evidence="2">Belongs to the ABC transporter superfamily.</text>
</comment>
<dbReference type="Pfam" id="PF00005">
    <property type="entry name" value="ABC_tran"/>
    <property type="match status" value="1"/>
</dbReference>
<evidence type="ECO:0000259" key="11">
    <source>
        <dbReference type="PROSITE" id="PS50893"/>
    </source>
</evidence>
<evidence type="ECO:0000256" key="1">
    <source>
        <dbReference type="ARBA" id="ARBA00004202"/>
    </source>
</evidence>
<dbReference type="FunFam" id="3.40.50.300:FF:000134">
    <property type="entry name" value="Iron-enterobactin ABC transporter ATP-binding protein"/>
    <property type="match status" value="1"/>
</dbReference>
<keyword evidence="3" id="KW-0813">Transport</keyword>
<dbReference type="EMBL" id="VXDD01000003">
    <property type="protein sequence ID" value="KAB0300929.1"/>
    <property type="molecule type" value="Genomic_DNA"/>
</dbReference>
<keyword evidence="7 12" id="KW-0067">ATP-binding</keyword>